<name>A0AAD8VJS9_LOLMU</name>
<keyword evidence="1" id="KW-0645">Protease</keyword>
<dbReference type="InterPro" id="IPR057670">
    <property type="entry name" value="SH3_retrovirus"/>
</dbReference>
<reference evidence="3" key="1">
    <citation type="submission" date="2023-07" db="EMBL/GenBank/DDBJ databases">
        <title>A chromosome-level genome assembly of Lolium multiflorum.</title>
        <authorList>
            <person name="Chen Y."/>
            <person name="Copetti D."/>
            <person name="Kolliker R."/>
            <person name="Studer B."/>
        </authorList>
    </citation>
    <scope>NUCLEOTIDE SEQUENCE</scope>
    <source>
        <strain evidence="3">02402/16</strain>
        <tissue evidence="3">Leaf</tissue>
    </source>
</reference>
<accession>A0AAD8VJS9</accession>
<sequence length="683" mass="78182">KNIPPMKLKALVMMKKKAQRKWPPLSLPTFPLHLSLNPPMRILISRMHIASWQGPPWTHLLCYQLKKNIPLEMMMLMMKKMQPLMDWSLLPPSPLTLHHQVNSPMRSFMWRKKVVSWPNPPRTMPPEVQNGYLIVDVQVKNLVKELRPNINNITVSFGDNSTSEVLGFGKVVVAHNITLVDVMLVKTLGYNLLSVSALGKMGFAVFIDNDIVVLLWSKTLKVAFVGYREHNLYVVDFSGTTTSSAMCLFGKADVGWLWHRRLAHVNMRTLQSLHKGNHIVGLMENVSFAKDRVCRACVEGKMHDSPHPSKTIISSKRILELLHVDLFGPTTHASFGGKKYCLVIVDDYSRYTWVFFLKSKDETQQIFIDFATEVQRQHNLLIMAIRSDNGSEFKNYTLNDFLSDEGIRHQYSAAYTPQQNGVAERKNRTLLDMARSMMAEYKSRYNFWAEAISTACHSSNRLYLRKGLNKTPYEILTGNKPNISYFKVFGCKCFYKIKGVRLSKFAPKALEGIFVGYGAESHTYRVFDISSKIIIESCSVKFEENDGSQVGQVDVCAGDEIPQDAIVRMGVGFSAPLRDTVWRLGKDYALPRWSPHLLNINKPHLLKLMMHQPKNKKKTLPLMYKIKDKINQGFMMAPMSFHSMFALHQILSKIKHMGLSILKKLRKLKFKVKTGTKMIELIK</sequence>
<dbReference type="InterPro" id="IPR039537">
    <property type="entry name" value="Retrotran_Ty1/copia-like"/>
</dbReference>
<dbReference type="GO" id="GO:0003676">
    <property type="term" value="F:nucleic acid binding"/>
    <property type="evidence" value="ECO:0007669"/>
    <property type="project" value="InterPro"/>
</dbReference>
<dbReference type="GO" id="GO:0006508">
    <property type="term" value="P:proteolysis"/>
    <property type="evidence" value="ECO:0007669"/>
    <property type="project" value="UniProtKB-KW"/>
</dbReference>
<dbReference type="InterPro" id="IPR054722">
    <property type="entry name" value="PolX-like_BBD"/>
</dbReference>
<dbReference type="GO" id="GO:0015074">
    <property type="term" value="P:DNA integration"/>
    <property type="evidence" value="ECO:0007669"/>
    <property type="project" value="InterPro"/>
</dbReference>
<dbReference type="AlphaFoldDB" id="A0AAD8VJS9"/>
<dbReference type="Pfam" id="PF00665">
    <property type="entry name" value="rve"/>
    <property type="match status" value="1"/>
</dbReference>
<feature type="domain" description="Integrase catalytic" evidence="2">
    <location>
        <begin position="304"/>
        <end position="480"/>
    </location>
</feature>
<organism evidence="3 4">
    <name type="scientific">Lolium multiflorum</name>
    <name type="common">Italian ryegrass</name>
    <name type="synonym">Lolium perenne subsp. multiflorum</name>
    <dbReference type="NCBI Taxonomy" id="4521"/>
    <lineage>
        <taxon>Eukaryota</taxon>
        <taxon>Viridiplantae</taxon>
        <taxon>Streptophyta</taxon>
        <taxon>Embryophyta</taxon>
        <taxon>Tracheophyta</taxon>
        <taxon>Spermatophyta</taxon>
        <taxon>Magnoliopsida</taxon>
        <taxon>Liliopsida</taxon>
        <taxon>Poales</taxon>
        <taxon>Poaceae</taxon>
        <taxon>BOP clade</taxon>
        <taxon>Pooideae</taxon>
        <taxon>Poodae</taxon>
        <taxon>Poeae</taxon>
        <taxon>Poeae Chloroplast Group 2 (Poeae type)</taxon>
        <taxon>Loliodinae</taxon>
        <taxon>Loliinae</taxon>
        <taxon>Lolium</taxon>
    </lineage>
</organism>
<dbReference type="Gene3D" id="3.30.420.10">
    <property type="entry name" value="Ribonuclease H-like superfamily/Ribonuclease H"/>
    <property type="match status" value="1"/>
</dbReference>
<evidence type="ECO:0000313" key="3">
    <source>
        <dbReference type="EMBL" id="KAK1607248.1"/>
    </source>
</evidence>
<dbReference type="Pfam" id="PF13976">
    <property type="entry name" value="gag_pre-integrs"/>
    <property type="match status" value="1"/>
</dbReference>
<dbReference type="Pfam" id="PF25597">
    <property type="entry name" value="SH3_retrovirus"/>
    <property type="match status" value="1"/>
</dbReference>
<comment type="caution">
    <text evidence="3">The sequence shown here is derived from an EMBL/GenBank/DDBJ whole genome shotgun (WGS) entry which is preliminary data.</text>
</comment>
<keyword evidence="1" id="KW-0378">Hydrolase</keyword>
<feature type="non-terminal residue" evidence="3">
    <location>
        <position position="1"/>
    </location>
</feature>
<dbReference type="GO" id="GO:0008233">
    <property type="term" value="F:peptidase activity"/>
    <property type="evidence" value="ECO:0007669"/>
    <property type="project" value="UniProtKB-KW"/>
</dbReference>
<dbReference type="PROSITE" id="PS50994">
    <property type="entry name" value="INTEGRASE"/>
    <property type="match status" value="1"/>
</dbReference>
<dbReference type="Pfam" id="PF22936">
    <property type="entry name" value="Pol_BBD"/>
    <property type="match status" value="1"/>
</dbReference>
<dbReference type="InterPro" id="IPR036397">
    <property type="entry name" value="RNaseH_sf"/>
</dbReference>
<dbReference type="PANTHER" id="PTHR42648:SF21">
    <property type="entry name" value="CYSTEINE-RICH RLK (RECEPTOR-LIKE PROTEIN KINASE) 8"/>
    <property type="match status" value="1"/>
</dbReference>
<keyword evidence="4" id="KW-1185">Reference proteome</keyword>
<evidence type="ECO:0000259" key="2">
    <source>
        <dbReference type="PROSITE" id="PS50994"/>
    </source>
</evidence>
<dbReference type="SUPFAM" id="SSF53098">
    <property type="entry name" value="Ribonuclease H-like"/>
    <property type="match status" value="1"/>
</dbReference>
<dbReference type="InterPro" id="IPR012337">
    <property type="entry name" value="RNaseH-like_sf"/>
</dbReference>
<dbReference type="PANTHER" id="PTHR42648">
    <property type="entry name" value="TRANSPOSASE, PUTATIVE-RELATED"/>
    <property type="match status" value="1"/>
</dbReference>
<evidence type="ECO:0000256" key="1">
    <source>
        <dbReference type="ARBA" id="ARBA00022670"/>
    </source>
</evidence>
<dbReference type="EMBL" id="JAUUTY010000007">
    <property type="protein sequence ID" value="KAK1607248.1"/>
    <property type="molecule type" value="Genomic_DNA"/>
</dbReference>
<gene>
    <name evidence="3" type="ORF">QYE76_030921</name>
</gene>
<protein>
    <recommendedName>
        <fullName evidence="2">Integrase catalytic domain-containing protein</fullName>
    </recommendedName>
</protein>
<dbReference type="InterPro" id="IPR001584">
    <property type="entry name" value="Integrase_cat-core"/>
</dbReference>
<dbReference type="InterPro" id="IPR025724">
    <property type="entry name" value="GAG-pre-integrase_dom"/>
</dbReference>
<dbReference type="Proteomes" id="UP001231189">
    <property type="component" value="Unassembled WGS sequence"/>
</dbReference>
<proteinExistence type="predicted"/>
<evidence type="ECO:0000313" key="4">
    <source>
        <dbReference type="Proteomes" id="UP001231189"/>
    </source>
</evidence>